<organism evidence="2 3">
    <name type="scientific">Caenorhabditis nigoni</name>
    <dbReference type="NCBI Taxonomy" id="1611254"/>
    <lineage>
        <taxon>Eukaryota</taxon>
        <taxon>Metazoa</taxon>
        <taxon>Ecdysozoa</taxon>
        <taxon>Nematoda</taxon>
        <taxon>Chromadorea</taxon>
        <taxon>Rhabditida</taxon>
        <taxon>Rhabditina</taxon>
        <taxon>Rhabditomorpha</taxon>
        <taxon>Rhabditoidea</taxon>
        <taxon>Rhabditidae</taxon>
        <taxon>Peloderinae</taxon>
        <taxon>Caenorhabditis</taxon>
    </lineage>
</organism>
<dbReference type="PANTHER" id="PTHR21479">
    <property type="match status" value="1"/>
</dbReference>
<evidence type="ECO:0000313" key="3">
    <source>
        <dbReference type="Proteomes" id="UP000230233"/>
    </source>
</evidence>
<dbReference type="InterPro" id="IPR008588">
    <property type="entry name" value="DUF870_CAE_spp"/>
</dbReference>
<dbReference type="OrthoDB" id="10285665at2759"/>
<dbReference type="PANTHER" id="PTHR21479:SF6">
    <property type="entry name" value="MBL FOLD METALLO-HYDROLASE-RELATED"/>
    <property type="match status" value="1"/>
</dbReference>
<dbReference type="Proteomes" id="UP000230233">
    <property type="component" value="Chromosome II"/>
</dbReference>
<keyword evidence="3" id="KW-1185">Reference proteome</keyword>
<name>A0A2G5VCY2_9PELO</name>
<sequence length="139" mass="16138">MLQLPTTVILLLLSLLVHSDPVYVKMDMTCDGIDQKFWCADLYIYEEDYDDTHDILTFERFCASEKRKVFKWEFNPDGDVSPEYEIAYQVSHTCTPTGQYWCVRPEAVDVSVRGPQNVEFDVDLFNAENVTETACLPMY</sequence>
<evidence type="ECO:0000313" key="2">
    <source>
        <dbReference type="EMBL" id="PIC49602.1"/>
    </source>
</evidence>
<evidence type="ECO:0000256" key="1">
    <source>
        <dbReference type="SAM" id="SignalP"/>
    </source>
</evidence>
<keyword evidence="1" id="KW-0732">Signal</keyword>
<dbReference type="AlphaFoldDB" id="A0A2G5VCY2"/>
<feature type="signal peptide" evidence="1">
    <location>
        <begin position="1"/>
        <end position="19"/>
    </location>
</feature>
<reference evidence="3" key="1">
    <citation type="submission" date="2017-10" db="EMBL/GenBank/DDBJ databases">
        <title>Rapid genome shrinkage in a self-fertile nematode reveals novel sperm competition proteins.</title>
        <authorList>
            <person name="Yin D."/>
            <person name="Schwarz E.M."/>
            <person name="Thomas C.G."/>
            <person name="Felde R.L."/>
            <person name="Korf I.F."/>
            <person name="Cutter A.D."/>
            <person name="Schartner C.M."/>
            <person name="Ralston E.J."/>
            <person name="Meyer B.J."/>
            <person name="Haag E.S."/>
        </authorList>
    </citation>
    <scope>NUCLEOTIDE SEQUENCE [LARGE SCALE GENOMIC DNA]</scope>
    <source>
        <strain evidence="3">JU1422</strain>
    </source>
</reference>
<proteinExistence type="predicted"/>
<accession>A0A2G5VCY2</accession>
<feature type="chain" id="PRO_5013667247" evidence="1">
    <location>
        <begin position="20"/>
        <end position="139"/>
    </location>
</feature>
<dbReference type="EMBL" id="PDUG01000002">
    <property type="protein sequence ID" value="PIC49602.1"/>
    <property type="molecule type" value="Genomic_DNA"/>
</dbReference>
<comment type="caution">
    <text evidence="2">The sequence shown here is derived from an EMBL/GenBank/DDBJ whole genome shotgun (WGS) entry which is preliminary data.</text>
</comment>
<protein>
    <submittedName>
        <fullName evidence="2">Uncharacterized protein</fullName>
    </submittedName>
</protein>
<gene>
    <name evidence="2" type="primary">Cnig_chr_II.g8152</name>
    <name evidence="2" type="ORF">B9Z55_008152</name>
</gene>
<dbReference type="Pfam" id="PF05912">
    <property type="entry name" value="DUF870"/>
    <property type="match status" value="1"/>
</dbReference>